<evidence type="ECO:0000313" key="10">
    <source>
        <dbReference type="EMBL" id="MBB5091840.1"/>
    </source>
</evidence>
<organism evidence="10 11">
    <name type="scientific">Pseudochrobactrum saccharolyticum</name>
    <dbReference type="NCBI Taxonomy" id="354352"/>
    <lineage>
        <taxon>Bacteria</taxon>
        <taxon>Pseudomonadati</taxon>
        <taxon>Pseudomonadota</taxon>
        <taxon>Alphaproteobacteria</taxon>
        <taxon>Hyphomicrobiales</taxon>
        <taxon>Brucellaceae</taxon>
        <taxon>Pseudochrobactrum</taxon>
    </lineage>
</organism>
<dbReference type="EMBL" id="JACHIL010000004">
    <property type="protein sequence ID" value="MBB5091840.1"/>
    <property type="molecule type" value="Genomic_DNA"/>
</dbReference>
<evidence type="ECO:0000256" key="5">
    <source>
        <dbReference type="ARBA" id="ARBA00022840"/>
    </source>
</evidence>
<dbReference type="InterPro" id="IPR017871">
    <property type="entry name" value="ABC_transporter-like_CS"/>
</dbReference>
<dbReference type="PROSITE" id="PS00211">
    <property type="entry name" value="ABC_TRANSPORTER_1"/>
    <property type="match status" value="1"/>
</dbReference>
<dbReference type="InterPro" id="IPR017879">
    <property type="entry name" value="PotA_ATP-bd"/>
</dbReference>
<reference evidence="10 11" key="1">
    <citation type="submission" date="2020-08" db="EMBL/GenBank/DDBJ databases">
        <title>Genomic Encyclopedia of Type Strains, Phase IV (KMG-IV): sequencing the most valuable type-strain genomes for metagenomic binning, comparative biology and taxonomic classification.</title>
        <authorList>
            <person name="Goeker M."/>
        </authorList>
    </citation>
    <scope>NUCLEOTIDE SEQUENCE [LARGE SCALE GENOMIC DNA]</scope>
    <source>
        <strain evidence="10 11">DSM 25620</strain>
    </source>
</reference>
<dbReference type="GO" id="GO:0016887">
    <property type="term" value="F:ATP hydrolysis activity"/>
    <property type="evidence" value="ECO:0007669"/>
    <property type="project" value="InterPro"/>
</dbReference>
<keyword evidence="2 8" id="KW-0813">Transport</keyword>
<accession>A0A7W8AMA2</accession>
<keyword evidence="3 8" id="KW-1003">Cell membrane</keyword>
<evidence type="ECO:0000256" key="6">
    <source>
        <dbReference type="ARBA" id="ARBA00022967"/>
    </source>
</evidence>
<dbReference type="PANTHER" id="PTHR42781:SF6">
    <property type="entry name" value="SPERMIDINE_PUTRESCINE IMPORT ATP-BINDING PROTEIN POTA"/>
    <property type="match status" value="1"/>
</dbReference>
<dbReference type="EC" id="7.6.2.11" evidence="8"/>
<keyword evidence="11" id="KW-1185">Reference proteome</keyword>
<dbReference type="SUPFAM" id="SSF52540">
    <property type="entry name" value="P-loop containing nucleoside triphosphate hydrolases"/>
    <property type="match status" value="1"/>
</dbReference>
<protein>
    <recommendedName>
        <fullName evidence="8">Spermidine/putrescine import ATP-binding protein PotA</fullName>
        <ecNumber evidence="8">7.6.2.11</ecNumber>
    </recommendedName>
</protein>
<keyword evidence="6 8" id="KW-1278">Translocase</keyword>
<keyword evidence="7 8" id="KW-0472">Membrane</keyword>
<dbReference type="AlphaFoldDB" id="A0A7W8AMA2"/>
<dbReference type="GO" id="GO:0043190">
    <property type="term" value="C:ATP-binding cassette (ABC) transporter complex"/>
    <property type="evidence" value="ECO:0007669"/>
    <property type="project" value="InterPro"/>
</dbReference>
<dbReference type="InterPro" id="IPR050093">
    <property type="entry name" value="ABC_SmlMolc_Importer"/>
</dbReference>
<evidence type="ECO:0000256" key="7">
    <source>
        <dbReference type="ARBA" id="ARBA00023136"/>
    </source>
</evidence>
<evidence type="ECO:0000313" key="11">
    <source>
        <dbReference type="Proteomes" id="UP000531231"/>
    </source>
</evidence>
<dbReference type="Gene3D" id="2.40.50.100">
    <property type="match status" value="1"/>
</dbReference>
<dbReference type="InterPro" id="IPR003593">
    <property type="entry name" value="AAA+_ATPase"/>
</dbReference>
<dbReference type="NCBIfam" id="TIGR01187">
    <property type="entry name" value="potA"/>
    <property type="match status" value="1"/>
</dbReference>
<dbReference type="SMART" id="SM00382">
    <property type="entry name" value="AAA"/>
    <property type="match status" value="1"/>
</dbReference>
<dbReference type="Pfam" id="PF08402">
    <property type="entry name" value="TOBE_2"/>
    <property type="match status" value="1"/>
</dbReference>
<dbReference type="GO" id="GO:0005524">
    <property type="term" value="F:ATP binding"/>
    <property type="evidence" value="ECO:0007669"/>
    <property type="project" value="UniProtKB-KW"/>
</dbReference>
<feature type="domain" description="ABC transporter" evidence="9">
    <location>
        <begin position="6"/>
        <end position="236"/>
    </location>
</feature>
<dbReference type="InterPro" id="IPR008995">
    <property type="entry name" value="Mo/tungstate-bd_C_term_dom"/>
</dbReference>
<dbReference type="CDD" id="cd03300">
    <property type="entry name" value="ABC_PotA_N"/>
    <property type="match status" value="1"/>
</dbReference>
<evidence type="ECO:0000256" key="4">
    <source>
        <dbReference type="ARBA" id="ARBA00022741"/>
    </source>
</evidence>
<dbReference type="PANTHER" id="PTHR42781">
    <property type="entry name" value="SPERMIDINE/PUTRESCINE IMPORT ATP-BINDING PROTEIN POTA"/>
    <property type="match status" value="1"/>
</dbReference>
<dbReference type="SUPFAM" id="SSF50331">
    <property type="entry name" value="MOP-like"/>
    <property type="match status" value="1"/>
</dbReference>
<comment type="function">
    <text evidence="8">Part of the ABC transporter complex PotABCD involved in spermidine/putrescine import. Responsible for energy coupling to the transport system.</text>
</comment>
<sequence>MNNPFIHFDKVSKAFGSLTVVDNLDLTIGKGEFVSMLGPSGSGKTTLLMLLAGFERPTGGTVSVDGKRIDQLPPHKRNMGVVFQNYALFPHMTIAENVAFPLKMRGLSKSEMQDRVKRALDMVQLGTMLERKPSQLSGGQQQRVALARALVFEPEVVLMDEPLGALDKQLRERMQLDIRELHHRLGLTIVFVTHDQSEALTMSDRIAVFNRGKIEQIGTPSQIYDHPATQFVAEFIGETNLIDGKVSGIHNGETQIRLNNGQDIRVDAEAPFHAGQDIRLSLRPERVRLNTEESAANHLTATVSDIVYHGDHLRVALDFAGQSLVTKADRSFHNLKAGDPVTLSFLPADCWPIAVPARNSQVAA</sequence>
<dbReference type="Gene3D" id="3.40.50.300">
    <property type="entry name" value="P-loop containing nucleotide triphosphate hydrolases"/>
    <property type="match status" value="1"/>
</dbReference>
<dbReference type="InterPro" id="IPR003439">
    <property type="entry name" value="ABC_transporter-like_ATP-bd"/>
</dbReference>
<proteinExistence type="inferred from homology"/>
<gene>
    <name evidence="8" type="primary">potA</name>
    <name evidence="10" type="ORF">HNQ68_002385</name>
</gene>
<dbReference type="InterPro" id="IPR013611">
    <property type="entry name" value="Transp-assoc_OB_typ2"/>
</dbReference>
<evidence type="ECO:0000256" key="1">
    <source>
        <dbReference type="ARBA" id="ARBA00004533"/>
    </source>
</evidence>
<evidence type="ECO:0000256" key="3">
    <source>
        <dbReference type="ARBA" id="ARBA00022475"/>
    </source>
</evidence>
<dbReference type="InterPro" id="IPR012340">
    <property type="entry name" value="NA-bd_OB-fold"/>
</dbReference>
<dbReference type="RefSeq" id="WP_022709861.1">
    <property type="nucleotide sequence ID" value="NZ_JACHIL010000004.1"/>
</dbReference>
<evidence type="ECO:0000256" key="8">
    <source>
        <dbReference type="RuleBase" id="RU364083"/>
    </source>
</evidence>
<evidence type="ECO:0000259" key="9">
    <source>
        <dbReference type="PROSITE" id="PS50893"/>
    </source>
</evidence>
<keyword evidence="4 8" id="KW-0547">Nucleotide-binding</keyword>
<dbReference type="Proteomes" id="UP000531231">
    <property type="component" value="Unassembled WGS sequence"/>
</dbReference>
<dbReference type="InterPro" id="IPR005893">
    <property type="entry name" value="PotA-like"/>
</dbReference>
<dbReference type="InterPro" id="IPR027417">
    <property type="entry name" value="P-loop_NTPase"/>
</dbReference>
<dbReference type="GO" id="GO:0015594">
    <property type="term" value="F:ABC-type putrescine transporter activity"/>
    <property type="evidence" value="ECO:0007669"/>
    <property type="project" value="InterPro"/>
</dbReference>
<dbReference type="Gene3D" id="2.40.50.140">
    <property type="entry name" value="Nucleic acid-binding proteins"/>
    <property type="match status" value="1"/>
</dbReference>
<name>A0A7W8AMA2_9HYPH</name>
<dbReference type="PROSITE" id="PS50893">
    <property type="entry name" value="ABC_TRANSPORTER_2"/>
    <property type="match status" value="1"/>
</dbReference>
<dbReference type="GO" id="GO:0015697">
    <property type="term" value="P:quaternary ammonium group transport"/>
    <property type="evidence" value="ECO:0007669"/>
    <property type="project" value="UniProtKB-ARBA"/>
</dbReference>
<dbReference type="FunFam" id="3.40.50.300:FF:000425">
    <property type="entry name" value="Probable ABC transporter, ATP-binding subunit"/>
    <property type="match status" value="1"/>
</dbReference>
<comment type="subunit">
    <text evidence="8">The complex is composed of two ATP-binding proteins (PotA), two transmembrane proteins (PotB and PotC) and a solute-binding protein (PotD).</text>
</comment>
<evidence type="ECO:0000256" key="2">
    <source>
        <dbReference type="ARBA" id="ARBA00022448"/>
    </source>
</evidence>
<comment type="catalytic activity">
    <reaction evidence="8">
        <text>ATP + H2O + polyamine-[polyamine-binding protein]Side 1 = ADP + phosphate + polyamineSide 2 + [polyamine-binding protein]Side 1.</text>
        <dbReference type="EC" id="7.6.2.11"/>
    </reaction>
</comment>
<comment type="subcellular location">
    <subcellularLocation>
        <location evidence="1">Cell inner membrane</location>
    </subcellularLocation>
</comment>
<dbReference type="Pfam" id="PF00005">
    <property type="entry name" value="ABC_tran"/>
    <property type="match status" value="1"/>
</dbReference>
<keyword evidence="5 8" id="KW-0067">ATP-binding</keyword>
<comment type="caution">
    <text evidence="10">The sequence shown here is derived from an EMBL/GenBank/DDBJ whole genome shotgun (WGS) entry which is preliminary data.</text>
</comment>
<comment type="similarity">
    <text evidence="8">Belongs to the ABC transporter superfamily. Spermidine/putrescine importer (TC 3.A.1.11.1) family.</text>
</comment>